<proteinExistence type="predicted"/>
<reference evidence="2" key="1">
    <citation type="submission" date="2016-11" db="UniProtKB">
        <authorList>
            <consortium name="WormBaseParasite"/>
        </authorList>
    </citation>
    <scope>IDENTIFICATION</scope>
    <source>
        <strain evidence="2">KR3021</strain>
    </source>
</reference>
<evidence type="ECO:0000313" key="1">
    <source>
        <dbReference type="Proteomes" id="UP000095286"/>
    </source>
</evidence>
<evidence type="ECO:0000313" key="2">
    <source>
        <dbReference type="WBParaSite" id="RSKR_0001103325.1"/>
    </source>
</evidence>
<sequence length="110" mass="12670">LRFVKNCMEGDQLVIGCLSGYPACGGVQDFENNDHTFTHQEKFEAVVALMFNYSITDAIAALYRHHMDNKPSPDCKKKILFCIQRKFVFRNDCEPENTKYWEPVNRASCA</sequence>
<name>A0AC35UFT6_9BILA</name>
<protein>
    <submittedName>
        <fullName evidence="2">Poly(ADP-ribose) glycohydrolase</fullName>
    </submittedName>
</protein>
<accession>A0AC35UFT6</accession>
<dbReference type="Proteomes" id="UP000095286">
    <property type="component" value="Unplaced"/>
</dbReference>
<dbReference type="WBParaSite" id="RSKR_0001103325.1">
    <property type="protein sequence ID" value="RSKR_0001103325.1"/>
    <property type="gene ID" value="RSKR_0001103325"/>
</dbReference>
<organism evidence="1 2">
    <name type="scientific">Rhabditophanes sp. KR3021</name>
    <dbReference type="NCBI Taxonomy" id="114890"/>
    <lineage>
        <taxon>Eukaryota</taxon>
        <taxon>Metazoa</taxon>
        <taxon>Ecdysozoa</taxon>
        <taxon>Nematoda</taxon>
        <taxon>Chromadorea</taxon>
        <taxon>Rhabditida</taxon>
        <taxon>Tylenchina</taxon>
        <taxon>Panagrolaimomorpha</taxon>
        <taxon>Strongyloidoidea</taxon>
        <taxon>Alloionematidae</taxon>
        <taxon>Rhabditophanes</taxon>
    </lineage>
</organism>